<name>A0ABR0B520_9CRUS</name>
<organism evidence="1 2">
    <name type="scientific">Daphnia magna</name>
    <dbReference type="NCBI Taxonomy" id="35525"/>
    <lineage>
        <taxon>Eukaryota</taxon>
        <taxon>Metazoa</taxon>
        <taxon>Ecdysozoa</taxon>
        <taxon>Arthropoda</taxon>
        <taxon>Crustacea</taxon>
        <taxon>Branchiopoda</taxon>
        <taxon>Diplostraca</taxon>
        <taxon>Cladocera</taxon>
        <taxon>Anomopoda</taxon>
        <taxon>Daphniidae</taxon>
        <taxon>Daphnia</taxon>
    </lineage>
</organism>
<accession>A0ABR0B520</accession>
<dbReference type="Proteomes" id="UP001234178">
    <property type="component" value="Unassembled WGS sequence"/>
</dbReference>
<evidence type="ECO:0000313" key="1">
    <source>
        <dbReference type="EMBL" id="KAK4036783.1"/>
    </source>
</evidence>
<proteinExistence type="predicted"/>
<protein>
    <submittedName>
        <fullName evidence="1">Uncharacterized protein</fullName>
    </submittedName>
</protein>
<dbReference type="EMBL" id="JAOYFB010000040">
    <property type="protein sequence ID" value="KAK4036783.1"/>
    <property type="molecule type" value="Genomic_DNA"/>
</dbReference>
<keyword evidence="2" id="KW-1185">Reference proteome</keyword>
<reference evidence="1 2" key="1">
    <citation type="journal article" date="2023" name="Nucleic Acids Res.">
        <title>The hologenome of Daphnia magna reveals possible DNA methylation and microbiome-mediated evolution of the host genome.</title>
        <authorList>
            <person name="Chaturvedi A."/>
            <person name="Li X."/>
            <person name="Dhandapani V."/>
            <person name="Marshall H."/>
            <person name="Kissane S."/>
            <person name="Cuenca-Cambronero M."/>
            <person name="Asole G."/>
            <person name="Calvet F."/>
            <person name="Ruiz-Romero M."/>
            <person name="Marangio P."/>
            <person name="Guigo R."/>
            <person name="Rago D."/>
            <person name="Mirbahai L."/>
            <person name="Eastwood N."/>
            <person name="Colbourne J.K."/>
            <person name="Zhou J."/>
            <person name="Mallon E."/>
            <person name="Orsini L."/>
        </authorList>
    </citation>
    <scope>NUCLEOTIDE SEQUENCE [LARGE SCALE GENOMIC DNA]</scope>
    <source>
        <strain evidence="1">LRV0_1</strain>
    </source>
</reference>
<comment type="caution">
    <text evidence="1">The sequence shown here is derived from an EMBL/GenBank/DDBJ whole genome shotgun (WGS) entry which is preliminary data.</text>
</comment>
<sequence>MLHLVSCACLLGYNEEESLVSKVLTDEFVLCVPVDISLNVMIGCMQKMPNVGCVDEMKAWQNMCGDFKRKEKLWLSGRAWAWYTED</sequence>
<gene>
    <name evidence="1" type="ORF">OUZ56_028822</name>
</gene>
<evidence type="ECO:0000313" key="2">
    <source>
        <dbReference type="Proteomes" id="UP001234178"/>
    </source>
</evidence>